<dbReference type="OrthoDB" id="3236802at2"/>
<dbReference type="EMBL" id="QFFN01000003">
    <property type="protein sequence ID" value="PWG60484.1"/>
    <property type="molecule type" value="Genomic_DNA"/>
</dbReference>
<dbReference type="AlphaFoldDB" id="A0A2U2MUJ1"/>
<comment type="caution">
    <text evidence="1">The sequence shown here is derived from an EMBL/GenBank/DDBJ whole genome shotgun (WGS) entry which is preliminary data.</text>
</comment>
<dbReference type="Proteomes" id="UP000245753">
    <property type="component" value="Unassembled WGS sequence"/>
</dbReference>
<organism evidence="1 2">
    <name type="scientific">Bifidobacterium catulorum</name>
    <dbReference type="NCBI Taxonomy" id="1630173"/>
    <lineage>
        <taxon>Bacteria</taxon>
        <taxon>Bacillati</taxon>
        <taxon>Actinomycetota</taxon>
        <taxon>Actinomycetes</taxon>
        <taxon>Bifidobacteriales</taxon>
        <taxon>Bifidobacteriaceae</taxon>
        <taxon>Bifidobacterium</taxon>
    </lineage>
</organism>
<evidence type="ECO:0000313" key="1">
    <source>
        <dbReference type="EMBL" id="PWG60484.1"/>
    </source>
</evidence>
<evidence type="ECO:0000313" key="2">
    <source>
        <dbReference type="Proteomes" id="UP000245753"/>
    </source>
</evidence>
<gene>
    <name evidence="1" type="ORF">DF200_02490</name>
</gene>
<protein>
    <submittedName>
        <fullName evidence="1">Uncharacterized protein</fullName>
    </submittedName>
</protein>
<proteinExistence type="predicted"/>
<sequence>MTSSAWADWRNMSADELEGLPYMACTWNGTTVQGRLTGRRIGPVTVMGDHDLPVDVIITGRPNTAALAYRSIGVFNPTDHDREGR</sequence>
<name>A0A2U2MUJ1_9BIFI</name>
<keyword evidence="2" id="KW-1185">Reference proteome</keyword>
<accession>A0A2U2MUJ1</accession>
<dbReference type="RefSeq" id="WP_109136712.1">
    <property type="nucleotide sequence ID" value="NZ_QFFN01000003.1"/>
</dbReference>
<reference evidence="1 2" key="1">
    <citation type="journal article" date="2018" name="Int. J. Syst. Evol. Microbiol.">
        <title>Bifidobacterium catulorum sp. nov., a novel taxon from the faeces of the baby common marmoset (Callithrix jacchus).</title>
        <authorList>
            <person name="Modesto M."/>
            <person name="Michelini S."/>
            <person name="Oki K."/>
            <person name="Biavati B."/>
            <person name="Watanabe K."/>
            <person name="Mattarelli P."/>
        </authorList>
    </citation>
    <scope>NUCLEOTIDE SEQUENCE [LARGE SCALE GENOMIC DNA]</scope>
    <source>
        <strain evidence="1 2">MRM 8.19</strain>
    </source>
</reference>